<dbReference type="KEGG" id="cbar:PATL70BA_2801"/>
<dbReference type="Proteomes" id="UP000279029">
    <property type="component" value="Chromosome"/>
</dbReference>
<gene>
    <name evidence="1" type="ORF">PATL70BA_2801</name>
</gene>
<dbReference type="EMBL" id="LR130778">
    <property type="protein sequence ID" value="VDN48706.1"/>
    <property type="molecule type" value="Genomic_DNA"/>
</dbReference>
<keyword evidence="2" id="KW-1185">Reference proteome</keyword>
<dbReference type="Pfam" id="PF12672">
    <property type="entry name" value="DUF3793"/>
    <property type="match status" value="1"/>
</dbReference>
<accession>A0A3P7S1I2</accession>
<proteinExistence type="predicted"/>
<organism evidence="1 2">
    <name type="scientific">Petrocella atlantisensis</name>
    <dbReference type="NCBI Taxonomy" id="2173034"/>
    <lineage>
        <taxon>Bacteria</taxon>
        <taxon>Bacillati</taxon>
        <taxon>Bacillota</taxon>
        <taxon>Clostridia</taxon>
        <taxon>Lachnospirales</taxon>
        <taxon>Vallitaleaceae</taxon>
        <taxon>Petrocella</taxon>
    </lineage>
</organism>
<dbReference type="InterPro" id="IPR024523">
    <property type="entry name" value="DUF3793"/>
</dbReference>
<protein>
    <recommendedName>
        <fullName evidence="3">DUF3793 domain-containing protein</fullName>
    </recommendedName>
</protein>
<dbReference type="AlphaFoldDB" id="A0A3P7S1I2"/>
<reference evidence="1 2" key="1">
    <citation type="submission" date="2018-09" db="EMBL/GenBank/DDBJ databases">
        <authorList>
            <person name="Postec A."/>
        </authorList>
    </citation>
    <scope>NUCLEOTIDE SEQUENCE [LARGE SCALE GENOMIC DNA]</scope>
    <source>
        <strain evidence="1">70B-A</strain>
    </source>
</reference>
<evidence type="ECO:0000313" key="1">
    <source>
        <dbReference type="EMBL" id="VDN48706.1"/>
    </source>
</evidence>
<sequence length="206" mass="24158">MKKTYLMEPMKRLEQLDDYDYILYKLLFHGAATFSKEKPASLITLKNSTKRLDVLLLWDKYKDQIGKTTKTSYYEMKRDENHVVILFFHNQLLETIIENRDNIEFLEIFGYNSKMNLIEVLKHLSSRFVEQCPHEVGLFLGYHLEDVVEYIKETDGKGIVVGYWKVYTKAEEAISKFKRYDQARAKVTEGILSGLSPMKTAHILVS</sequence>
<name>A0A3P7S1I2_9FIRM</name>
<evidence type="ECO:0000313" key="2">
    <source>
        <dbReference type="Proteomes" id="UP000279029"/>
    </source>
</evidence>
<evidence type="ECO:0008006" key="3">
    <source>
        <dbReference type="Google" id="ProtNLM"/>
    </source>
</evidence>